<dbReference type="Proteomes" id="UP000292345">
    <property type="component" value="Unassembled WGS sequence"/>
</dbReference>
<dbReference type="SMART" id="SM00530">
    <property type="entry name" value="HTH_XRE"/>
    <property type="match status" value="1"/>
</dbReference>
<dbReference type="CDD" id="cd00093">
    <property type="entry name" value="HTH_XRE"/>
    <property type="match status" value="1"/>
</dbReference>
<evidence type="ECO:0000313" key="3">
    <source>
        <dbReference type="Proteomes" id="UP000292345"/>
    </source>
</evidence>
<organism evidence="2 3">
    <name type="scientific">Pseudoalteromonas rubra</name>
    <dbReference type="NCBI Taxonomy" id="43658"/>
    <lineage>
        <taxon>Bacteria</taxon>
        <taxon>Pseudomonadati</taxon>
        <taxon>Pseudomonadota</taxon>
        <taxon>Gammaproteobacteria</taxon>
        <taxon>Alteromonadales</taxon>
        <taxon>Pseudoalteromonadaceae</taxon>
        <taxon>Pseudoalteromonas</taxon>
    </lineage>
</organism>
<dbReference type="Pfam" id="PF01381">
    <property type="entry name" value="HTH_3"/>
    <property type="match status" value="1"/>
</dbReference>
<evidence type="ECO:0000313" key="2">
    <source>
        <dbReference type="EMBL" id="RZM84932.1"/>
    </source>
</evidence>
<dbReference type="Gene3D" id="1.10.260.40">
    <property type="entry name" value="lambda repressor-like DNA-binding domains"/>
    <property type="match status" value="1"/>
</dbReference>
<dbReference type="GO" id="GO:0003677">
    <property type="term" value="F:DNA binding"/>
    <property type="evidence" value="ECO:0007669"/>
    <property type="project" value="InterPro"/>
</dbReference>
<dbReference type="RefSeq" id="WP_130243990.1">
    <property type="nucleotide sequence ID" value="NZ_PPUZ01000004.1"/>
</dbReference>
<dbReference type="InterPro" id="IPR010982">
    <property type="entry name" value="Lambda_DNA-bd_dom_sf"/>
</dbReference>
<dbReference type="InterPro" id="IPR001387">
    <property type="entry name" value="Cro/C1-type_HTH"/>
</dbReference>
<name>A0A4Q7EN88_9GAMM</name>
<protein>
    <submittedName>
        <fullName evidence="2">XRE family transcriptional regulator</fullName>
    </submittedName>
</protein>
<accession>A0A4Q7EN88</accession>
<dbReference type="EMBL" id="PPUZ01000004">
    <property type="protein sequence ID" value="RZM84932.1"/>
    <property type="molecule type" value="Genomic_DNA"/>
</dbReference>
<gene>
    <name evidence="2" type="ORF">C3B51_02055</name>
</gene>
<sequence>MTLDSKHLVQQLRLSGPYSVVQFAKKLGVSKQTVYNWESGKTAPDLPQLIRMYVVCGLNPRSLLPQKKQQGEVKEDPEISE</sequence>
<reference evidence="2 3" key="1">
    <citation type="submission" date="2018-01" db="EMBL/GenBank/DDBJ databases">
        <title>Co-occurrence of chitin degradation, pigmentation and bioactivity in marine Pseudoalteromonas.</title>
        <authorList>
            <person name="Paulsen S."/>
            <person name="Gram L."/>
            <person name="Machado H."/>
        </authorList>
    </citation>
    <scope>NUCLEOTIDE SEQUENCE [LARGE SCALE GENOMIC DNA]</scope>
    <source>
        <strain evidence="2 3">S1946</strain>
    </source>
</reference>
<proteinExistence type="predicted"/>
<evidence type="ECO:0000259" key="1">
    <source>
        <dbReference type="PROSITE" id="PS50943"/>
    </source>
</evidence>
<comment type="caution">
    <text evidence="2">The sequence shown here is derived from an EMBL/GenBank/DDBJ whole genome shotgun (WGS) entry which is preliminary data.</text>
</comment>
<feature type="domain" description="HTH cro/C1-type" evidence="1">
    <location>
        <begin position="22"/>
        <end position="63"/>
    </location>
</feature>
<dbReference type="AlphaFoldDB" id="A0A4Q7EN88"/>
<dbReference type="SUPFAM" id="SSF47413">
    <property type="entry name" value="lambda repressor-like DNA-binding domains"/>
    <property type="match status" value="1"/>
</dbReference>
<dbReference type="PROSITE" id="PS50943">
    <property type="entry name" value="HTH_CROC1"/>
    <property type="match status" value="1"/>
</dbReference>